<proteinExistence type="predicted"/>
<evidence type="ECO:0000313" key="4">
    <source>
        <dbReference type="Proteomes" id="UP000305778"/>
    </source>
</evidence>
<keyword evidence="4" id="KW-1185">Reference proteome</keyword>
<dbReference type="OrthoDB" id="581239at2"/>
<feature type="region of interest" description="Disordered" evidence="1">
    <location>
        <begin position="47"/>
        <end position="100"/>
    </location>
</feature>
<comment type="caution">
    <text evidence="3">The sequence shown here is derived from an EMBL/GenBank/DDBJ whole genome shotgun (WGS) entry which is preliminary data.</text>
</comment>
<dbReference type="Pfam" id="PF09362">
    <property type="entry name" value="DUF1996"/>
    <property type="match status" value="1"/>
</dbReference>
<dbReference type="InterPro" id="IPR018535">
    <property type="entry name" value="DUF1996"/>
</dbReference>
<reference evidence="3 4" key="1">
    <citation type="submission" date="2019-04" db="EMBL/GenBank/DDBJ databases">
        <title>Streptomyces oryziradicis sp. nov., a novel actinomycete isolated from rhizosphere soil of rice (Oryza sativa L.).</title>
        <authorList>
            <person name="Li C."/>
        </authorList>
    </citation>
    <scope>NUCLEOTIDE SEQUENCE [LARGE SCALE GENOMIC DNA]</scope>
    <source>
        <strain evidence="3 4">NEAU-C40</strain>
    </source>
</reference>
<dbReference type="Proteomes" id="UP000305778">
    <property type="component" value="Unassembled WGS sequence"/>
</dbReference>
<feature type="compositionally biased region" description="Low complexity" evidence="1">
    <location>
        <begin position="59"/>
        <end position="100"/>
    </location>
</feature>
<accession>A0A4V5N1M2</accession>
<evidence type="ECO:0000259" key="2">
    <source>
        <dbReference type="Pfam" id="PF09362"/>
    </source>
</evidence>
<dbReference type="PANTHER" id="PTHR43662">
    <property type="match status" value="1"/>
</dbReference>
<dbReference type="RefSeq" id="WP_136727402.1">
    <property type="nucleotide sequence ID" value="NZ_SUMC01000038.1"/>
</dbReference>
<dbReference type="EMBL" id="SUMC01000038">
    <property type="protein sequence ID" value="TKA06459.1"/>
    <property type="molecule type" value="Genomic_DNA"/>
</dbReference>
<evidence type="ECO:0000256" key="1">
    <source>
        <dbReference type="SAM" id="MobiDB-lite"/>
    </source>
</evidence>
<dbReference type="PANTHER" id="PTHR43662:SF3">
    <property type="entry name" value="DOMAIN PROTEIN, PUTATIVE (AFU_ORTHOLOGUE AFUA_6G11970)-RELATED"/>
    <property type="match status" value="1"/>
</dbReference>
<gene>
    <name evidence="3" type="ORF">FCI23_31555</name>
</gene>
<evidence type="ECO:0000313" key="3">
    <source>
        <dbReference type="EMBL" id="TKA06459.1"/>
    </source>
</evidence>
<sequence>MSKRQSYDRRRRLSSKHLVLIAVLALFGAGGTFALVNGTANAALRHNGRQHGHTNKNQGSNNAGAGAGAGASASASASAGASASSSAPAGGTGQAGARANGPVDADFVDITTVTPNVVKPQKLAGGSTGSFVAQCGKNENKHFNPDNFIVAPGVANGAQHTHDYVGNLTTNGFSTNQTLAAGGTTCANNDKSAYFWPVLRNLSANDTPGADNNTGTILTADSVTIKFKGSANSQVTAMPETLKVITGDAKALTNGTGNAKAQWSCTGFEDKVQLTDKYPLCPSGSKVVRTLDFPSCWDGVNTDSANHRTHIVFPDGAGQCQAGFKAVPALEYRLVYTVAAGPNFAVDSFPDQNHKPVTDHADFANFTGATLMNQIVGCINSGKNC</sequence>
<protein>
    <submittedName>
        <fullName evidence="3">DUF1996 domain-containing protein</fullName>
    </submittedName>
</protein>
<feature type="domain" description="DUF1996" evidence="2">
    <location>
        <begin position="149"/>
        <end position="365"/>
    </location>
</feature>
<organism evidence="3 4">
    <name type="scientific">Actinacidiphila oryziradicis</name>
    <dbReference type="NCBI Taxonomy" id="2571141"/>
    <lineage>
        <taxon>Bacteria</taxon>
        <taxon>Bacillati</taxon>
        <taxon>Actinomycetota</taxon>
        <taxon>Actinomycetes</taxon>
        <taxon>Kitasatosporales</taxon>
        <taxon>Streptomycetaceae</taxon>
        <taxon>Actinacidiphila</taxon>
    </lineage>
</organism>
<name>A0A4V5N1M2_9ACTN</name>
<dbReference type="AlphaFoldDB" id="A0A4V5N1M2"/>